<comment type="caution">
    <text evidence="1">The sequence shown here is derived from an EMBL/GenBank/DDBJ whole genome shotgun (WGS) entry which is preliminary data.</text>
</comment>
<dbReference type="AlphaFoldDB" id="A0A512L8V4"/>
<dbReference type="Proteomes" id="UP000321337">
    <property type="component" value="Unassembled WGS sequence"/>
</dbReference>
<gene>
    <name evidence="1" type="ORF">TPL01_20310</name>
</gene>
<dbReference type="RefSeq" id="WP_147073376.1">
    <property type="nucleotide sequence ID" value="NZ_AP021884.1"/>
</dbReference>
<dbReference type="OrthoDB" id="506531at2"/>
<name>A0A512L8V4_9PROT</name>
<organism evidence="1 2">
    <name type="scientific">Sulfuriferula plumbiphila</name>
    <dbReference type="NCBI Taxonomy" id="171865"/>
    <lineage>
        <taxon>Bacteria</taxon>
        <taxon>Pseudomonadati</taxon>
        <taxon>Pseudomonadota</taxon>
        <taxon>Betaproteobacteria</taxon>
        <taxon>Nitrosomonadales</taxon>
        <taxon>Sulfuricellaceae</taxon>
        <taxon>Sulfuriferula</taxon>
    </lineage>
</organism>
<keyword evidence="2" id="KW-1185">Reference proteome</keyword>
<sequence length="327" mass="36106">MQTAAEIQFAEAIRAVEDPATSPEERAEMLMEIAMGLQIKPKSPAQLRDAVTLYQRALAELPESAILLKARIRARMGTALQTIPDGGTDALRQACECYESVLPILYQQGKPEEAAEVELNLGLATQGLASQGAARIQDAIQCHHRALRVFTKEAYPQEFAVLHNNLAIAYLSIPVTDERGKMREAMAVQSFEEVLKVINLIDHPSEYAMIQNNLGNALQYASSSHALENNLRALEAYDEALKVRNPRDTPVEYANTIANKANVLRNLPADTKTGVGQSVREQAVELYREAIALFEQFGLHDRSELLSASIAEIEQEHEHSGEGKVIH</sequence>
<dbReference type="Gene3D" id="1.25.40.10">
    <property type="entry name" value="Tetratricopeptide repeat domain"/>
    <property type="match status" value="2"/>
</dbReference>
<reference evidence="1 2" key="1">
    <citation type="submission" date="2019-07" db="EMBL/GenBank/DDBJ databases">
        <title>Whole genome shotgun sequence of Thiobacillus plumbophilus NBRC 107929.</title>
        <authorList>
            <person name="Hosoyama A."/>
            <person name="Uohara A."/>
            <person name="Ohji S."/>
            <person name="Ichikawa N."/>
        </authorList>
    </citation>
    <scope>NUCLEOTIDE SEQUENCE [LARGE SCALE GENOMIC DNA]</scope>
    <source>
        <strain evidence="1 2">NBRC 107929</strain>
    </source>
</reference>
<dbReference type="InterPro" id="IPR011990">
    <property type="entry name" value="TPR-like_helical_dom_sf"/>
</dbReference>
<evidence type="ECO:0000313" key="2">
    <source>
        <dbReference type="Proteomes" id="UP000321337"/>
    </source>
</evidence>
<dbReference type="EMBL" id="BKAD01000020">
    <property type="protein sequence ID" value="GEP30893.1"/>
    <property type="molecule type" value="Genomic_DNA"/>
</dbReference>
<evidence type="ECO:0008006" key="3">
    <source>
        <dbReference type="Google" id="ProtNLM"/>
    </source>
</evidence>
<proteinExistence type="predicted"/>
<evidence type="ECO:0000313" key="1">
    <source>
        <dbReference type="EMBL" id="GEP30893.1"/>
    </source>
</evidence>
<accession>A0A512L8V4</accession>
<protein>
    <recommendedName>
        <fullName evidence="3">Tetratricopeptide repeat protein</fullName>
    </recommendedName>
</protein>
<dbReference type="SUPFAM" id="SSF48452">
    <property type="entry name" value="TPR-like"/>
    <property type="match status" value="2"/>
</dbReference>